<reference evidence="1" key="1">
    <citation type="submission" date="2022-11" db="EMBL/GenBank/DDBJ databases">
        <title>Centuries of genome instability and evolution in soft-shell clam transmissible cancer (bioRxiv).</title>
        <authorList>
            <person name="Hart S.F.M."/>
            <person name="Yonemitsu M.A."/>
            <person name="Giersch R.M."/>
            <person name="Beal B.F."/>
            <person name="Arriagada G."/>
            <person name="Davis B.W."/>
            <person name="Ostrander E.A."/>
            <person name="Goff S.P."/>
            <person name="Metzger M.J."/>
        </authorList>
    </citation>
    <scope>NUCLEOTIDE SEQUENCE</scope>
    <source>
        <strain evidence="1">MELC-2E11</strain>
        <tissue evidence="1">Siphon/mantle</tissue>
    </source>
</reference>
<gene>
    <name evidence="1" type="ORF">MAR_023404</name>
</gene>
<name>A0ABY7DMV4_MYAAR</name>
<keyword evidence="2" id="KW-1185">Reference proteome</keyword>
<evidence type="ECO:0000313" key="2">
    <source>
        <dbReference type="Proteomes" id="UP001164746"/>
    </source>
</evidence>
<protein>
    <submittedName>
        <fullName evidence="1">Uncharacterized protein</fullName>
    </submittedName>
</protein>
<dbReference type="EMBL" id="CP111014">
    <property type="protein sequence ID" value="WAQ99031.1"/>
    <property type="molecule type" value="Genomic_DNA"/>
</dbReference>
<accession>A0ABY7DMV4</accession>
<sequence length="116" mass="13634">SKCSKRCEKRAGGKRCVDVDADSRKMIFTHFWRIMDWKAKRVYVLSHVDKQDVARRTKSNSPGDNKKMYIRVSSKIAHMQRDVPVHARTEQENDLLLARVRSTELAFRQRCQQLTV</sequence>
<feature type="non-terminal residue" evidence="1">
    <location>
        <position position="116"/>
    </location>
</feature>
<organism evidence="1 2">
    <name type="scientific">Mya arenaria</name>
    <name type="common">Soft-shell clam</name>
    <dbReference type="NCBI Taxonomy" id="6604"/>
    <lineage>
        <taxon>Eukaryota</taxon>
        <taxon>Metazoa</taxon>
        <taxon>Spiralia</taxon>
        <taxon>Lophotrochozoa</taxon>
        <taxon>Mollusca</taxon>
        <taxon>Bivalvia</taxon>
        <taxon>Autobranchia</taxon>
        <taxon>Heteroconchia</taxon>
        <taxon>Euheterodonta</taxon>
        <taxon>Imparidentia</taxon>
        <taxon>Neoheterodontei</taxon>
        <taxon>Myida</taxon>
        <taxon>Myoidea</taxon>
        <taxon>Myidae</taxon>
        <taxon>Mya</taxon>
    </lineage>
</organism>
<evidence type="ECO:0000313" key="1">
    <source>
        <dbReference type="EMBL" id="WAQ99031.1"/>
    </source>
</evidence>
<proteinExistence type="predicted"/>
<dbReference type="Proteomes" id="UP001164746">
    <property type="component" value="Chromosome 3"/>
</dbReference>